<keyword evidence="2" id="KW-1185">Reference proteome</keyword>
<dbReference type="AlphaFoldDB" id="A0A9D4IKQ4"/>
<organism evidence="1 2">
    <name type="scientific">Dreissena polymorpha</name>
    <name type="common">Zebra mussel</name>
    <name type="synonym">Mytilus polymorpha</name>
    <dbReference type="NCBI Taxonomy" id="45954"/>
    <lineage>
        <taxon>Eukaryota</taxon>
        <taxon>Metazoa</taxon>
        <taxon>Spiralia</taxon>
        <taxon>Lophotrochozoa</taxon>
        <taxon>Mollusca</taxon>
        <taxon>Bivalvia</taxon>
        <taxon>Autobranchia</taxon>
        <taxon>Heteroconchia</taxon>
        <taxon>Euheterodonta</taxon>
        <taxon>Imparidentia</taxon>
        <taxon>Neoheterodontei</taxon>
        <taxon>Myida</taxon>
        <taxon>Dreissenoidea</taxon>
        <taxon>Dreissenidae</taxon>
        <taxon>Dreissena</taxon>
    </lineage>
</organism>
<comment type="caution">
    <text evidence="1">The sequence shown here is derived from an EMBL/GenBank/DDBJ whole genome shotgun (WGS) entry which is preliminary data.</text>
</comment>
<evidence type="ECO:0000313" key="1">
    <source>
        <dbReference type="EMBL" id="KAH3776212.1"/>
    </source>
</evidence>
<protein>
    <submittedName>
        <fullName evidence="1">Uncharacterized protein</fullName>
    </submittedName>
</protein>
<evidence type="ECO:0000313" key="2">
    <source>
        <dbReference type="Proteomes" id="UP000828390"/>
    </source>
</evidence>
<sequence>MFVLHQVKRSYVAYTYLALNPVSHRLRRELGLEGLPTKNAVSGGALTMSGLAH</sequence>
<dbReference type="EMBL" id="JAIWYP010000009">
    <property type="protein sequence ID" value="KAH3776212.1"/>
    <property type="molecule type" value="Genomic_DNA"/>
</dbReference>
<proteinExistence type="predicted"/>
<name>A0A9D4IKQ4_DREPO</name>
<reference evidence="1" key="2">
    <citation type="submission" date="2020-11" db="EMBL/GenBank/DDBJ databases">
        <authorList>
            <person name="McCartney M.A."/>
            <person name="Auch B."/>
            <person name="Kono T."/>
            <person name="Mallez S."/>
            <person name="Becker A."/>
            <person name="Gohl D.M."/>
            <person name="Silverstein K.A.T."/>
            <person name="Koren S."/>
            <person name="Bechman K.B."/>
            <person name="Herman A."/>
            <person name="Abrahante J.E."/>
            <person name="Garbe J."/>
        </authorList>
    </citation>
    <scope>NUCLEOTIDE SEQUENCE</scope>
    <source>
        <strain evidence="1">Duluth1</strain>
        <tissue evidence="1">Whole animal</tissue>
    </source>
</reference>
<dbReference type="Proteomes" id="UP000828390">
    <property type="component" value="Unassembled WGS sequence"/>
</dbReference>
<gene>
    <name evidence="1" type="ORF">DPMN_177631</name>
</gene>
<accession>A0A9D4IKQ4</accession>
<reference evidence="1" key="1">
    <citation type="journal article" date="2019" name="bioRxiv">
        <title>The Genome of the Zebra Mussel, Dreissena polymorpha: A Resource for Invasive Species Research.</title>
        <authorList>
            <person name="McCartney M.A."/>
            <person name="Auch B."/>
            <person name="Kono T."/>
            <person name="Mallez S."/>
            <person name="Zhang Y."/>
            <person name="Obille A."/>
            <person name="Becker A."/>
            <person name="Abrahante J.E."/>
            <person name="Garbe J."/>
            <person name="Badalamenti J.P."/>
            <person name="Herman A."/>
            <person name="Mangelson H."/>
            <person name="Liachko I."/>
            <person name="Sullivan S."/>
            <person name="Sone E.D."/>
            <person name="Koren S."/>
            <person name="Silverstein K.A.T."/>
            <person name="Beckman K.B."/>
            <person name="Gohl D.M."/>
        </authorList>
    </citation>
    <scope>NUCLEOTIDE SEQUENCE</scope>
    <source>
        <strain evidence="1">Duluth1</strain>
        <tissue evidence="1">Whole animal</tissue>
    </source>
</reference>